<proteinExistence type="inferred from homology"/>
<keyword evidence="12" id="KW-1185">Reference proteome</keyword>
<evidence type="ECO:0000259" key="9">
    <source>
        <dbReference type="PROSITE" id="PS50111"/>
    </source>
</evidence>
<comment type="similarity">
    <text evidence="6">Belongs to the methyl-accepting chemotaxis (MCP) protein family.</text>
</comment>
<feature type="transmembrane region" description="Helical" evidence="8">
    <location>
        <begin position="12"/>
        <end position="33"/>
    </location>
</feature>
<evidence type="ECO:0000259" key="10">
    <source>
        <dbReference type="PROSITE" id="PS50885"/>
    </source>
</evidence>
<feature type="transmembrane region" description="Helical" evidence="8">
    <location>
        <begin position="283"/>
        <end position="305"/>
    </location>
</feature>
<sequence>MVNKFNLNIGNRIILGIAVILILVMGTVIPFVLSQFSSNIDRAEQRELHKLYETATADIESTGNIAQALATIIASNTDIQKLFSEHNREALAEKTLPLFETLKTDYAVRQFQFHLPPAISFLRVHKPEKFGDDLSSFRQTVIVTNRDKRPVKGLENGVAGIGIRGIMPVSYQNKHIGSVEFGMSFGQTFFDKFKNDYNADIALYTKKNGEFEAFGSTTEAHSFSNNVQLEQVFNGATLSSQTVLNKKPYAVYLHQVKDFSGEALGVLEIALDRTHNANAINDVTFTMIGVGVIALILGITIAWGISRSITTPINNTTNTMNNIAEGDGDLTLRLAVNGNDEIAALSKAFNQFATKVHGTITQVMSATKRLNNSAEQLTGITIETQADAVMQQQETEQVATAMNEMSATVQDVAQNATEAADAAQKANEATEAGKLVVSAVSSEINQLASEIKTATDAVSDLQNQTSDIDSVLEVIRNISDQTNLLALNAAIEAARAGEQGRGFAVVADEVRTLASRTQASTQDIQAMIEKLQSGAAKAVQVMQESSKVTDSCVAQATNADHALDEIFAAVNTITEMNIQIASAANEQCAVSNEINKNITNINDIVIKTTEGAIQTASASEDLADLSKQLNTLVGQFKI</sequence>
<evidence type="ECO:0000256" key="1">
    <source>
        <dbReference type="ARBA" id="ARBA00004141"/>
    </source>
</evidence>
<protein>
    <submittedName>
        <fullName evidence="11">Methyl-accepting chemotaxis protein</fullName>
    </submittedName>
</protein>
<dbReference type="Pfam" id="PF14827">
    <property type="entry name" value="dCache_3"/>
    <property type="match status" value="1"/>
</dbReference>
<reference evidence="11 12" key="1">
    <citation type="submission" date="2019-06" db="EMBL/GenBank/DDBJ databases">
        <title>The genome of Shewanella sp. SM1901.</title>
        <authorList>
            <person name="Cha Q."/>
        </authorList>
    </citation>
    <scope>NUCLEOTIDE SEQUENCE [LARGE SCALE GENOMIC DNA]</scope>
    <source>
        <strain evidence="11 12">SM1901</strain>
    </source>
</reference>
<dbReference type="InterPro" id="IPR029150">
    <property type="entry name" value="dCache_3"/>
</dbReference>
<keyword evidence="4 8" id="KW-0472">Membrane</keyword>
<dbReference type="SMART" id="SM00283">
    <property type="entry name" value="MA"/>
    <property type="match status" value="1"/>
</dbReference>
<dbReference type="Proteomes" id="UP000319809">
    <property type="component" value="Chromosome"/>
</dbReference>
<dbReference type="EMBL" id="CP041036">
    <property type="protein sequence ID" value="QDE31329.1"/>
    <property type="molecule type" value="Genomic_DNA"/>
</dbReference>
<evidence type="ECO:0000256" key="6">
    <source>
        <dbReference type="ARBA" id="ARBA00029447"/>
    </source>
</evidence>
<dbReference type="CDD" id="cd11386">
    <property type="entry name" value="MCP_signal"/>
    <property type="match status" value="1"/>
</dbReference>
<dbReference type="PANTHER" id="PTHR32089:SF119">
    <property type="entry name" value="METHYL-ACCEPTING CHEMOTAXIS PROTEIN CTPL"/>
    <property type="match status" value="1"/>
</dbReference>
<evidence type="ECO:0000256" key="5">
    <source>
        <dbReference type="ARBA" id="ARBA00023224"/>
    </source>
</evidence>
<dbReference type="SUPFAM" id="SSF58104">
    <property type="entry name" value="Methyl-accepting chemotaxis protein (MCP) signaling domain"/>
    <property type="match status" value="1"/>
</dbReference>
<dbReference type="GO" id="GO:0016020">
    <property type="term" value="C:membrane"/>
    <property type="evidence" value="ECO:0007669"/>
    <property type="project" value="UniProtKB-SubCell"/>
</dbReference>
<evidence type="ECO:0000256" key="4">
    <source>
        <dbReference type="ARBA" id="ARBA00023136"/>
    </source>
</evidence>
<dbReference type="KEGG" id="spol:FH971_10285"/>
<dbReference type="Gene3D" id="3.30.450.20">
    <property type="entry name" value="PAS domain"/>
    <property type="match status" value="1"/>
</dbReference>
<feature type="domain" description="HAMP" evidence="10">
    <location>
        <begin position="307"/>
        <end position="361"/>
    </location>
</feature>
<evidence type="ECO:0000256" key="3">
    <source>
        <dbReference type="ARBA" id="ARBA00022989"/>
    </source>
</evidence>
<feature type="domain" description="Methyl-accepting transducer" evidence="9">
    <location>
        <begin position="366"/>
        <end position="602"/>
    </location>
</feature>
<dbReference type="FunFam" id="1.10.287.950:FF:000001">
    <property type="entry name" value="Methyl-accepting chemotaxis sensory transducer"/>
    <property type="match status" value="1"/>
</dbReference>
<comment type="subcellular location">
    <subcellularLocation>
        <location evidence="1">Membrane</location>
        <topology evidence="1">Multi-pass membrane protein</topology>
    </subcellularLocation>
</comment>
<gene>
    <name evidence="11" type="ORF">FH971_10285</name>
</gene>
<dbReference type="SUPFAM" id="SSF103190">
    <property type="entry name" value="Sensory domain-like"/>
    <property type="match status" value="1"/>
</dbReference>
<dbReference type="Gene3D" id="6.10.340.10">
    <property type="match status" value="1"/>
</dbReference>
<dbReference type="GO" id="GO:0007165">
    <property type="term" value="P:signal transduction"/>
    <property type="evidence" value="ECO:0007669"/>
    <property type="project" value="UniProtKB-KW"/>
</dbReference>
<dbReference type="Gene3D" id="1.10.287.950">
    <property type="entry name" value="Methyl-accepting chemotaxis protein"/>
    <property type="match status" value="1"/>
</dbReference>
<dbReference type="PROSITE" id="PS50885">
    <property type="entry name" value="HAMP"/>
    <property type="match status" value="1"/>
</dbReference>
<dbReference type="SMART" id="SM00304">
    <property type="entry name" value="HAMP"/>
    <property type="match status" value="1"/>
</dbReference>
<dbReference type="PANTHER" id="PTHR32089">
    <property type="entry name" value="METHYL-ACCEPTING CHEMOTAXIS PROTEIN MCPB"/>
    <property type="match status" value="1"/>
</dbReference>
<accession>A0A4Y5YFL4</accession>
<evidence type="ECO:0000313" key="11">
    <source>
        <dbReference type="EMBL" id="QDE31329.1"/>
    </source>
</evidence>
<dbReference type="GO" id="GO:0006935">
    <property type="term" value="P:chemotaxis"/>
    <property type="evidence" value="ECO:0007669"/>
    <property type="project" value="UniProtKB-ARBA"/>
</dbReference>
<dbReference type="RefSeq" id="WP_140234236.1">
    <property type="nucleotide sequence ID" value="NZ_CP041036.1"/>
</dbReference>
<dbReference type="Pfam" id="PF00672">
    <property type="entry name" value="HAMP"/>
    <property type="match status" value="1"/>
</dbReference>
<dbReference type="InterPro" id="IPR004089">
    <property type="entry name" value="MCPsignal_dom"/>
</dbReference>
<evidence type="ECO:0000256" key="7">
    <source>
        <dbReference type="PROSITE-ProRule" id="PRU00284"/>
    </source>
</evidence>
<dbReference type="CDD" id="cd06225">
    <property type="entry name" value="HAMP"/>
    <property type="match status" value="1"/>
</dbReference>
<organism evidence="11 12">
    <name type="scientific">Shewanella polaris</name>
    <dbReference type="NCBI Taxonomy" id="2588449"/>
    <lineage>
        <taxon>Bacteria</taxon>
        <taxon>Pseudomonadati</taxon>
        <taxon>Pseudomonadota</taxon>
        <taxon>Gammaproteobacteria</taxon>
        <taxon>Alteromonadales</taxon>
        <taxon>Shewanellaceae</taxon>
        <taxon>Shewanella</taxon>
    </lineage>
</organism>
<name>A0A4Y5YFL4_9GAMM</name>
<keyword evidence="3 8" id="KW-1133">Transmembrane helix</keyword>
<keyword evidence="2 8" id="KW-0812">Transmembrane</keyword>
<keyword evidence="5 7" id="KW-0807">Transducer</keyword>
<dbReference type="Pfam" id="PF00015">
    <property type="entry name" value="MCPsignal"/>
    <property type="match status" value="1"/>
</dbReference>
<dbReference type="AlphaFoldDB" id="A0A4Y5YFL4"/>
<evidence type="ECO:0000313" key="12">
    <source>
        <dbReference type="Proteomes" id="UP000319809"/>
    </source>
</evidence>
<dbReference type="InterPro" id="IPR003660">
    <property type="entry name" value="HAMP_dom"/>
</dbReference>
<dbReference type="InterPro" id="IPR029151">
    <property type="entry name" value="Sensor-like_sf"/>
</dbReference>
<evidence type="ECO:0000256" key="2">
    <source>
        <dbReference type="ARBA" id="ARBA00022692"/>
    </source>
</evidence>
<evidence type="ECO:0000256" key="8">
    <source>
        <dbReference type="SAM" id="Phobius"/>
    </source>
</evidence>
<dbReference type="PROSITE" id="PS50111">
    <property type="entry name" value="CHEMOTAXIS_TRANSDUC_2"/>
    <property type="match status" value="1"/>
</dbReference>